<dbReference type="InterPro" id="IPR045584">
    <property type="entry name" value="Pilin-like"/>
</dbReference>
<dbReference type="NCBIfam" id="TIGR02532">
    <property type="entry name" value="IV_pilin_GFxxxE"/>
    <property type="match status" value="1"/>
</dbReference>
<dbReference type="PANTHER" id="PTHR30093">
    <property type="entry name" value="GENERAL SECRETION PATHWAY PROTEIN G"/>
    <property type="match status" value="1"/>
</dbReference>
<dbReference type="SUPFAM" id="SSF54523">
    <property type="entry name" value="Pili subunits"/>
    <property type="match status" value="1"/>
</dbReference>
<accession>A0A662ZJ62</accession>
<name>A0A662ZJ62_9GAMM</name>
<dbReference type="RefSeq" id="WP_093143189.1">
    <property type="nucleotide sequence ID" value="NZ_FOXF01000045.1"/>
</dbReference>
<dbReference type="PANTHER" id="PTHR30093:SF7">
    <property type="entry name" value="MSHA MAJOR PILIN SUBUNIT MSHA"/>
    <property type="match status" value="1"/>
</dbReference>
<evidence type="ECO:0000313" key="2">
    <source>
        <dbReference type="Proteomes" id="UP000243745"/>
    </source>
</evidence>
<protein>
    <submittedName>
        <fullName evidence="1">MSHA pilin protein MshA</fullName>
    </submittedName>
</protein>
<gene>
    <name evidence="1" type="ORF">SAMN02910344_01914</name>
</gene>
<evidence type="ECO:0000313" key="1">
    <source>
        <dbReference type="EMBL" id="SFP62924.1"/>
    </source>
</evidence>
<dbReference type="Pfam" id="PF07963">
    <property type="entry name" value="N_methyl"/>
    <property type="match status" value="1"/>
</dbReference>
<dbReference type="Proteomes" id="UP000243745">
    <property type="component" value="Unassembled WGS sequence"/>
</dbReference>
<dbReference type="OrthoDB" id="5902365at2"/>
<dbReference type="InterPro" id="IPR012902">
    <property type="entry name" value="N_methyl_site"/>
</dbReference>
<organism evidence="1 2">
    <name type="scientific">Ruminobacter amylophilus</name>
    <dbReference type="NCBI Taxonomy" id="867"/>
    <lineage>
        <taxon>Bacteria</taxon>
        <taxon>Pseudomonadati</taxon>
        <taxon>Pseudomonadota</taxon>
        <taxon>Gammaproteobacteria</taxon>
        <taxon>Aeromonadales</taxon>
        <taxon>Succinivibrionaceae</taxon>
        <taxon>Ruminobacter</taxon>
    </lineage>
</organism>
<dbReference type="AlphaFoldDB" id="A0A662ZJ62"/>
<proteinExistence type="predicted"/>
<dbReference type="PROSITE" id="PS00409">
    <property type="entry name" value="PROKAR_NTER_METHYL"/>
    <property type="match status" value="1"/>
</dbReference>
<reference evidence="1 2" key="1">
    <citation type="submission" date="2016-10" db="EMBL/GenBank/DDBJ databases">
        <authorList>
            <person name="Varghese N."/>
            <person name="Submissions S."/>
        </authorList>
    </citation>
    <scope>NUCLEOTIDE SEQUENCE [LARGE SCALE GENOMIC DNA]</scope>
    <source>
        <strain evidence="1 2">DSM 1361</strain>
    </source>
</reference>
<keyword evidence="2" id="KW-1185">Reference proteome</keyword>
<dbReference type="Gene3D" id="3.30.700.10">
    <property type="entry name" value="Glycoprotein, Type 4 Pilin"/>
    <property type="match status" value="1"/>
</dbReference>
<sequence>MKRQSGFTLIELVVVIVILGILAATAAPKFMNLQSDARISALNGLKASVKSASAMIYSKAILAGKEKDASGKKVCANGPESTATSTCTDEITIAYGYPTGDAAGIIATLQDGAAACASFTCAEGTDYDWGYDTKDSVRE</sequence>
<dbReference type="EMBL" id="FOXF01000045">
    <property type="protein sequence ID" value="SFP62924.1"/>
    <property type="molecule type" value="Genomic_DNA"/>
</dbReference>